<dbReference type="Pfam" id="PF02701">
    <property type="entry name" value="Zn_ribbon_Dof"/>
    <property type="match status" value="1"/>
</dbReference>
<evidence type="ECO:0000313" key="9">
    <source>
        <dbReference type="EMBL" id="KAK9908744.1"/>
    </source>
</evidence>
<keyword evidence="4" id="KW-0238">DNA-binding</keyword>
<keyword evidence="1" id="KW-0479">Metal-binding</keyword>
<keyword evidence="10" id="KW-1185">Reference proteome</keyword>
<feature type="compositionally biased region" description="Basic and acidic residues" evidence="7">
    <location>
        <begin position="83"/>
        <end position="98"/>
    </location>
</feature>
<feature type="compositionally biased region" description="Polar residues" evidence="7">
    <location>
        <begin position="1"/>
        <end position="10"/>
    </location>
</feature>
<evidence type="ECO:0000256" key="5">
    <source>
        <dbReference type="ARBA" id="ARBA00023163"/>
    </source>
</evidence>
<evidence type="ECO:0000259" key="8">
    <source>
        <dbReference type="PROSITE" id="PS50884"/>
    </source>
</evidence>
<evidence type="ECO:0000256" key="7">
    <source>
        <dbReference type="SAM" id="MobiDB-lite"/>
    </source>
</evidence>
<dbReference type="PROSITE" id="PS50884">
    <property type="entry name" value="ZF_DOF_2"/>
    <property type="match status" value="1"/>
</dbReference>
<keyword evidence="2" id="KW-0862">Zinc</keyword>
<keyword evidence="6" id="KW-0539">Nucleus</keyword>
<comment type="caution">
    <text evidence="9">The sequence shown here is derived from an EMBL/GenBank/DDBJ whole genome shotgun (WGS) entry which is preliminary data.</text>
</comment>
<sequence length="528" mass="53751">MKLLCQTQPQPKADKAQATACNESGSPDTREDAGASSGESNTEKAADGLNGKQPGSKAASTAPSAAPGVLALEGGEGGCENAHLGKEGKGDKSMKLPRPEGVARCPRCDSEDTKFCYYNNYNVKQPRYFCKACQRYWTAGGTLRNVPVGAGRRKNKNAAAGEKQKGKVAISEGLDTSGFVPFGPLLGLDQSLGYANPVSAAGKGALGAFMPTLPHLSALAYPPVDPMAAAAAAALPSRLAAGINPAQFCAPSTSQRSGQCAGEDGSRNGRRVRMRKNDGEAARPADSSQHGSASTATEMPGQSADGHGGMARNRGSGEQCMSGGGIGDASNGAGAGNLSSFQPFQGQGFPAAGGAYGQPAMSAPMTADWYSMAAAAGQQQAAAAQQQLQYQAAAAMQAQALQAAAAGWSQGSNPYMSGLCFPYNFYGANPQLAAAYASLGNPQWNTMDVAAAQGAMPVHSNTAGAHGNAAPAPALQQGQQGWGIGQPQAWGGSSASNNQQTAGGGGIHSTPWQEEAAVFTAFQQRIRR</sequence>
<protein>
    <recommendedName>
        <fullName evidence="8">Dof-type domain-containing protein</fullName>
    </recommendedName>
</protein>
<name>A0ABR2YP39_9CHLO</name>
<dbReference type="PANTHER" id="PTHR31089:SF1">
    <property type="entry name" value="CYCLIC DOF FACTOR 3"/>
    <property type="match status" value="1"/>
</dbReference>
<dbReference type="InterPro" id="IPR045174">
    <property type="entry name" value="Dof"/>
</dbReference>
<keyword evidence="5" id="KW-0804">Transcription</keyword>
<feature type="region of interest" description="Disordered" evidence="7">
    <location>
        <begin position="461"/>
        <end position="510"/>
    </location>
</feature>
<dbReference type="Proteomes" id="UP001491310">
    <property type="component" value="Unassembled WGS sequence"/>
</dbReference>
<dbReference type="PROSITE" id="PS01361">
    <property type="entry name" value="ZF_DOF_1"/>
    <property type="match status" value="1"/>
</dbReference>
<feature type="compositionally biased region" description="Low complexity" evidence="7">
    <location>
        <begin position="54"/>
        <end position="67"/>
    </location>
</feature>
<gene>
    <name evidence="9" type="ORF">WJX75_002232</name>
</gene>
<reference evidence="9 10" key="1">
    <citation type="journal article" date="2024" name="Nat. Commun.">
        <title>Phylogenomics reveals the evolutionary origins of lichenization in chlorophyte algae.</title>
        <authorList>
            <person name="Puginier C."/>
            <person name="Libourel C."/>
            <person name="Otte J."/>
            <person name="Skaloud P."/>
            <person name="Haon M."/>
            <person name="Grisel S."/>
            <person name="Petersen M."/>
            <person name="Berrin J.G."/>
            <person name="Delaux P.M."/>
            <person name="Dal Grande F."/>
            <person name="Keller J."/>
        </authorList>
    </citation>
    <scope>NUCLEOTIDE SEQUENCE [LARGE SCALE GENOMIC DNA]</scope>
    <source>
        <strain evidence="9 10">SAG 216-7</strain>
    </source>
</reference>
<evidence type="ECO:0000313" key="10">
    <source>
        <dbReference type="Proteomes" id="UP001491310"/>
    </source>
</evidence>
<feature type="compositionally biased region" description="Polar residues" evidence="7">
    <location>
        <begin position="286"/>
        <end position="297"/>
    </location>
</feature>
<proteinExistence type="predicted"/>
<feature type="domain" description="Dof-type" evidence="8">
    <location>
        <begin position="103"/>
        <end position="157"/>
    </location>
</feature>
<feature type="region of interest" description="Disordered" evidence="7">
    <location>
        <begin position="250"/>
        <end position="328"/>
    </location>
</feature>
<dbReference type="InterPro" id="IPR003851">
    <property type="entry name" value="Znf_Dof"/>
</dbReference>
<evidence type="ECO:0000256" key="1">
    <source>
        <dbReference type="ARBA" id="ARBA00022723"/>
    </source>
</evidence>
<dbReference type="EMBL" id="JALJOT010000007">
    <property type="protein sequence ID" value="KAK9908744.1"/>
    <property type="molecule type" value="Genomic_DNA"/>
</dbReference>
<evidence type="ECO:0000256" key="4">
    <source>
        <dbReference type="ARBA" id="ARBA00023125"/>
    </source>
</evidence>
<accession>A0ABR2YP39</accession>
<evidence type="ECO:0000256" key="6">
    <source>
        <dbReference type="ARBA" id="ARBA00023242"/>
    </source>
</evidence>
<keyword evidence="3" id="KW-0805">Transcription regulation</keyword>
<evidence type="ECO:0000256" key="2">
    <source>
        <dbReference type="ARBA" id="ARBA00022833"/>
    </source>
</evidence>
<evidence type="ECO:0000256" key="3">
    <source>
        <dbReference type="ARBA" id="ARBA00023015"/>
    </source>
</evidence>
<feature type="region of interest" description="Disordered" evidence="7">
    <location>
        <begin position="1"/>
        <end position="104"/>
    </location>
</feature>
<dbReference type="PANTHER" id="PTHR31089">
    <property type="entry name" value="CYCLIC DOF FACTOR 2"/>
    <property type="match status" value="1"/>
</dbReference>
<feature type="compositionally biased region" description="Low complexity" evidence="7">
    <location>
        <begin position="463"/>
        <end position="492"/>
    </location>
</feature>
<organism evidence="9 10">
    <name type="scientific">Coccomyxa subellipsoidea</name>
    <dbReference type="NCBI Taxonomy" id="248742"/>
    <lineage>
        <taxon>Eukaryota</taxon>
        <taxon>Viridiplantae</taxon>
        <taxon>Chlorophyta</taxon>
        <taxon>core chlorophytes</taxon>
        <taxon>Trebouxiophyceae</taxon>
        <taxon>Trebouxiophyceae incertae sedis</taxon>
        <taxon>Coccomyxaceae</taxon>
        <taxon>Coccomyxa</taxon>
    </lineage>
</organism>